<protein>
    <submittedName>
        <fullName evidence="2">DUF3299 domain-containing protein</fullName>
    </submittedName>
</protein>
<keyword evidence="3" id="KW-1185">Reference proteome</keyword>
<feature type="signal peptide" evidence="1">
    <location>
        <begin position="1"/>
        <end position="21"/>
    </location>
</feature>
<proteinExistence type="predicted"/>
<dbReference type="Pfam" id="PF11736">
    <property type="entry name" value="DUF3299"/>
    <property type="match status" value="1"/>
</dbReference>
<name>A0A944D4Y6_DENI1</name>
<gene>
    <name evidence="2" type="ORF">I8J34_01980</name>
</gene>
<reference evidence="3" key="1">
    <citation type="journal article" date="2022" name="ISME J.">
        <title>Genetic and phylogenetic analysis of dissimilatory iodate-reducing bacteria identifies potential niches across the world's oceans.</title>
        <authorList>
            <person name="Reyes-Umana V."/>
            <person name="Henning Z."/>
            <person name="Lee K."/>
            <person name="Barnum T.P."/>
            <person name="Coates J.D."/>
        </authorList>
    </citation>
    <scope>NUCLEOTIDE SEQUENCE [LARGE SCALE GENOMIC DNA]</scope>
    <source>
        <strain evidence="3">IR12</strain>
    </source>
</reference>
<evidence type="ECO:0000256" key="1">
    <source>
        <dbReference type="SAM" id="SignalP"/>
    </source>
</evidence>
<accession>A0A944D4Y6</accession>
<comment type="caution">
    <text evidence="2">The sequence shown here is derived from an EMBL/GenBank/DDBJ whole genome shotgun (WGS) entry which is preliminary data.</text>
</comment>
<keyword evidence="1" id="KW-0732">Signal</keyword>
<organism evidence="2 3">
    <name type="scientific">Denitromonas iodatirespirans</name>
    <dbReference type="NCBI Taxonomy" id="2795389"/>
    <lineage>
        <taxon>Bacteria</taxon>
        <taxon>Pseudomonadati</taxon>
        <taxon>Pseudomonadota</taxon>
        <taxon>Betaproteobacteria</taxon>
        <taxon>Rhodocyclales</taxon>
        <taxon>Zoogloeaceae</taxon>
        <taxon>Denitromonas</taxon>
    </lineage>
</organism>
<dbReference type="AlphaFoldDB" id="A0A944D4Y6"/>
<dbReference type="RefSeq" id="WP_214359693.1">
    <property type="nucleotide sequence ID" value="NZ_JAEKFT010000002.1"/>
</dbReference>
<feature type="chain" id="PRO_5037139833" evidence="1">
    <location>
        <begin position="22"/>
        <end position="202"/>
    </location>
</feature>
<sequence>MKKRLLLIPALAALLAVPALQGIRPVEAQGTAKSGYEVGDRLAKPAAPQAGGFRTITFDDLMPLDWDPNAVFKQLDMASLKDNDPRAMEIMAKIKQAWEQAPVVPALNGQKIRMAGFLVRLEGDDKHIREFLLVPYFGACIHVPPPPSNQVVHVIPDKPVPVGPDMGAVWVSGTLSLAASKTDLGDAGYRLAAVKVEPYTGD</sequence>
<dbReference type="InterPro" id="IPR021727">
    <property type="entry name" value="DUF3299"/>
</dbReference>
<evidence type="ECO:0000313" key="2">
    <source>
        <dbReference type="EMBL" id="MBT0959930.1"/>
    </source>
</evidence>
<dbReference type="EMBL" id="JAEKFT010000002">
    <property type="protein sequence ID" value="MBT0959930.1"/>
    <property type="molecule type" value="Genomic_DNA"/>
</dbReference>
<dbReference type="Gene3D" id="2.40.50.870">
    <property type="entry name" value="Protein of unknown function (DUF3299)"/>
    <property type="match status" value="1"/>
</dbReference>
<evidence type="ECO:0000313" key="3">
    <source>
        <dbReference type="Proteomes" id="UP000694660"/>
    </source>
</evidence>
<dbReference type="Proteomes" id="UP000694660">
    <property type="component" value="Unassembled WGS sequence"/>
</dbReference>